<dbReference type="NCBIfam" id="TIGR01843">
    <property type="entry name" value="type_I_hlyD"/>
    <property type="match status" value="1"/>
</dbReference>
<dbReference type="EMBL" id="CP005960">
    <property type="protein sequence ID" value="AHZ68002.1"/>
    <property type="molecule type" value="Genomic_DNA"/>
</dbReference>
<feature type="domain" description="AprE-like beta-barrel" evidence="12">
    <location>
        <begin position="337"/>
        <end position="425"/>
    </location>
</feature>
<dbReference type="Pfam" id="PF25994">
    <property type="entry name" value="HH_AprE"/>
    <property type="match status" value="1"/>
</dbReference>
<keyword evidence="5 9" id="KW-0997">Cell inner membrane</keyword>
<dbReference type="InterPro" id="IPR058781">
    <property type="entry name" value="HH_AprE-like"/>
</dbReference>
<evidence type="ECO:0000313" key="13">
    <source>
        <dbReference type="EMBL" id="AHZ68002.1"/>
    </source>
</evidence>
<feature type="domain" description="AprE-like long alpha-helical hairpin" evidence="11">
    <location>
        <begin position="106"/>
        <end position="292"/>
    </location>
</feature>
<comment type="subcellular location">
    <subcellularLocation>
        <location evidence="1 9">Cell inner membrane</location>
        <topology evidence="1 9">Single-pass membrane protein</topology>
    </subcellularLocation>
</comment>
<keyword evidence="7 9" id="KW-1133">Transmembrane helix</keyword>
<comment type="similarity">
    <text evidence="2 9">Belongs to the membrane fusion protein (MFP) (TC 8.A.1) family.</text>
</comment>
<gene>
    <name evidence="13" type="primary">hasE</name>
    <name evidence="13" type="ORF">OU5_0923</name>
</gene>
<evidence type="ECO:0000256" key="9">
    <source>
        <dbReference type="RuleBase" id="RU365093"/>
    </source>
</evidence>
<feature type="transmembrane region" description="Helical" evidence="9">
    <location>
        <begin position="30"/>
        <end position="48"/>
    </location>
</feature>
<dbReference type="Gene3D" id="2.40.30.170">
    <property type="match status" value="1"/>
</dbReference>
<evidence type="ECO:0000256" key="1">
    <source>
        <dbReference type="ARBA" id="ARBA00004377"/>
    </source>
</evidence>
<evidence type="ECO:0000313" key="14">
    <source>
        <dbReference type="Proteomes" id="UP000026913"/>
    </source>
</evidence>
<dbReference type="Proteomes" id="UP000026913">
    <property type="component" value="Chromosome"/>
</dbReference>
<evidence type="ECO:0000259" key="11">
    <source>
        <dbReference type="Pfam" id="PF25994"/>
    </source>
</evidence>
<dbReference type="InterPro" id="IPR050739">
    <property type="entry name" value="MFP"/>
</dbReference>
<evidence type="ECO:0000256" key="4">
    <source>
        <dbReference type="ARBA" id="ARBA00022475"/>
    </source>
</evidence>
<dbReference type="Gene3D" id="2.40.50.100">
    <property type="match status" value="2"/>
</dbReference>
<dbReference type="PROSITE" id="PS00543">
    <property type="entry name" value="HLYD_FAMILY"/>
    <property type="match status" value="1"/>
</dbReference>
<name>A0A024E5B3_9PSED</name>
<dbReference type="PRINTS" id="PR01490">
    <property type="entry name" value="RTXTOXIND"/>
</dbReference>
<evidence type="ECO:0000256" key="2">
    <source>
        <dbReference type="ARBA" id="ARBA00009477"/>
    </source>
</evidence>
<reference evidence="13 14" key="1">
    <citation type="journal article" date="2012" name="J. Bacteriol.">
        <title>Genome sequence of cold-adapted Pseudomonas mandelii strain JR-1.</title>
        <authorList>
            <person name="Jang S.H."/>
            <person name="Kim J."/>
            <person name="Kim J."/>
            <person name="Hong S."/>
            <person name="Lee C."/>
        </authorList>
    </citation>
    <scope>NUCLEOTIDE SEQUENCE [LARGE SCALE GENOMIC DNA]</scope>
    <source>
        <strain evidence="13 14">JR-1</strain>
    </source>
</reference>
<dbReference type="HOGENOM" id="CLU_023976_1_1_6"/>
<sequence length="448" mass="49118">MGALSLDPRSQELVRAAANIDINDHRLARWGVLLVILGFGGFLLWSWLAPLDAGIVATATVKVTSNRKAIQHLTGGSVEAILVREGDSVSKDQELVRLDATQALSEQGVVNAQFIATKTMENRLQAERDGVPEVIFDPAMLQRYAGSEHLNNAIVLQRHLFTTRRAALEGEIGILRESQNSAEAQIKGLQHVYSARSTQLGFLNQELVGIRQLAAEGYVPRNRMLELERTGSDLNASQADNLNNIARARGQVAEIKLRILQRGFDYRKEVQSLLADVQKENSALTDRLQALDYQVRHTVIRSPIDGVVQGLNVSTIGGVIAPGFKIMEIVPAHEPLQIDAMVPVQAIDRMTPGLPVTISFPAFNHVQTPNIPGQVLTISADRLVSDDNKQPYYLAQIEVTPAGMAMLGSNHIRAGMPASVTIKTGERNMLSYLLKPLLDRVNSAFKEQ</sequence>
<proteinExistence type="inferred from homology"/>
<evidence type="ECO:0000256" key="10">
    <source>
        <dbReference type="SAM" id="Coils"/>
    </source>
</evidence>
<evidence type="ECO:0000259" key="12">
    <source>
        <dbReference type="Pfam" id="PF26002"/>
    </source>
</evidence>
<evidence type="ECO:0000256" key="8">
    <source>
        <dbReference type="ARBA" id="ARBA00023136"/>
    </source>
</evidence>
<keyword evidence="6 9" id="KW-0812">Transmembrane</keyword>
<keyword evidence="3 9" id="KW-0813">Transport</keyword>
<evidence type="ECO:0000256" key="3">
    <source>
        <dbReference type="ARBA" id="ARBA00022448"/>
    </source>
</evidence>
<dbReference type="PANTHER" id="PTHR30386:SF17">
    <property type="entry name" value="ALKALINE PROTEASE SECRETION PROTEIN APRE"/>
    <property type="match status" value="1"/>
</dbReference>
<dbReference type="RefSeq" id="WP_010459338.1">
    <property type="nucleotide sequence ID" value="NZ_CP005960.1"/>
</dbReference>
<organism evidence="13 14">
    <name type="scientific">Pseudomonas mandelii JR-1</name>
    <dbReference type="NCBI Taxonomy" id="1147786"/>
    <lineage>
        <taxon>Bacteria</taxon>
        <taxon>Pseudomonadati</taxon>
        <taxon>Pseudomonadota</taxon>
        <taxon>Gammaproteobacteria</taxon>
        <taxon>Pseudomonadales</taxon>
        <taxon>Pseudomonadaceae</taxon>
        <taxon>Pseudomonas</taxon>
    </lineage>
</organism>
<dbReference type="KEGG" id="pman:OU5_0923"/>
<accession>A0A024E5B3</accession>
<evidence type="ECO:0000256" key="7">
    <source>
        <dbReference type="ARBA" id="ARBA00022989"/>
    </source>
</evidence>
<keyword evidence="10" id="KW-0175">Coiled coil</keyword>
<dbReference type="PANTHER" id="PTHR30386">
    <property type="entry name" value="MEMBRANE FUSION SUBUNIT OF EMRAB-TOLC MULTIDRUG EFFLUX PUMP"/>
    <property type="match status" value="1"/>
</dbReference>
<dbReference type="OrthoDB" id="9775513at2"/>
<keyword evidence="4 9" id="KW-1003">Cell membrane</keyword>
<dbReference type="GO" id="GO:0009306">
    <property type="term" value="P:protein secretion"/>
    <property type="evidence" value="ECO:0007669"/>
    <property type="project" value="InterPro"/>
</dbReference>
<dbReference type="InterPro" id="IPR006144">
    <property type="entry name" value="Secretion_HlyD_CS"/>
</dbReference>
<keyword evidence="8 9" id="KW-0472">Membrane</keyword>
<evidence type="ECO:0000256" key="6">
    <source>
        <dbReference type="ARBA" id="ARBA00022692"/>
    </source>
</evidence>
<protein>
    <recommendedName>
        <fullName evidence="9">Membrane fusion protein (MFP) family protein</fullName>
    </recommendedName>
</protein>
<dbReference type="InterPro" id="IPR010129">
    <property type="entry name" value="T1SS_HlyD"/>
</dbReference>
<evidence type="ECO:0000256" key="5">
    <source>
        <dbReference type="ARBA" id="ARBA00022519"/>
    </source>
</evidence>
<feature type="coiled-coil region" evidence="10">
    <location>
        <begin position="267"/>
        <end position="294"/>
    </location>
</feature>
<dbReference type="InterPro" id="IPR058982">
    <property type="entry name" value="Beta-barrel_AprE"/>
</dbReference>
<dbReference type="GO" id="GO:0005886">
    <property type="term" value="C:plasma membrane"/>
    <property type="evidence" value="ECO:0007669"/>
    <property type="project" value="UniProtKB-SubCell"/>
</dbReference>
<dbReference type="AlphaFoldDB" id="A0A024E5B3"/>
<dbReference type="Pfam" id="PF26002">
    <property type="entry name" value="Beta-barrel_AprE"/>
    <property type="match status" value="1"/>
</dbReference>